<dbReference type="InterPro" id="IPR005137">
    <property type="entry name" value="BtpA"/>
</dbReference>
<protein>
    <recommendedName>
        <fullName evidence="4">Membrane biogenesis protein</fullName>
    </recommendedName>
</protein>
<comment type="similarity">
    <text evidence="1">Belongs to the BtpA family.</text>
</comment>
<dbReference type="EMBL" id="JACOPF010000005">
    <property type="protein sequence ID" value="MBC5690510.1"/>
    <property type="molecule type" value="Genomic_DNA"/>
</dbReference>
<gene>
    <name evidence="2" type="ORF">H8S37_16480</name>
</gene>
<evidence type="ECO:0000256" key="1">
    <source>
        <dbReference type="ARBA" id="ARBA00006007"/>
    </source>
</evidence>
<proteinExistence type="inferred from homology"/>
<dbReference type="Proteomes" id="UP000652477">
    <property type="component" value="Unassembled WGS sequence"/>
</dbReference>
<comment type="caution">
    <text evidence="2">The sequence shown here is derived from an EMBL/GenBank/DDBJ whole genome shotgun (WGS) entry which is preliminary data.</text>
</comment>
<dbReference type="PANTHER" id="PTHR21381">
    <property type="entry name" value="ZGC:162297"/>
    <property type="match status" value="1"/>
</dbReference>
<evidence type="ECO:0000313" key="2">
    <source>
        <dbReference type="EMBL" id="MBC5690510.1"/>
    </source>
</evidence>
<name>A0A923RRE5_9FIRM</name>
<organism evidence="2 3">
    <name type="scientific">Mediterraneibacter hominis</name>
    <dbReference type="NCBI Taxonomy" id="2763054"/>
    <lineage>
        <taxon>Bacteria</taxon>
        <taxon>Bacillati</taxon>
        <taxon>Bacillota</taxon>
        <taxon>Clostridia</taxon>
        <taxon>Lachnospirales</taxon>
        <taxon>Lachnospiraceae</taxon>
        <taxon>Mediterraneibacter</taxon>
    </lineage>
</organism>
<dbReference type="RefSeq" id="WP_186877158.1">
    <property type="nucleotide sequence ID" value="NZ_JACOPF010000005.1"/>
</dbReference>
<dbReference type="PANTHER" id="PTHR21381:SF3">
    <property type="entry name" value="SGC REGION PROTEIN SGCQ-RELATED"/>
    <property type="match status" value="1"/>
</dbReference>
<reference evidence="2" key="1">
    <citation type="submission" date="2020-08" db="EMBL/GenBank/DDBJ databases">
        <title>Genome public.</title>
        <authorList>
            <person name="Liu C."/>
            <person name="Sun Q."/>
        </authorList>
    </citation>
    <scope>NUCLEOTIDE SEQUENCE</scope>
    <source>
        <strain evidence="2">NSJ-55</strain>
    </source>
</reference>
<dbReference type="SUPFAM" id="SSF51366">
    <property type="entry name" value="Ribulose-phoshate binding barrel"/>
    <property type="match status" value="1"/>
</dbReference>
<keyword evidence="3" id="KW-1185">Reference proteome</keyword>
<dbReference type="InterPro" id="IPR011060">
    <property type="entry name" value="RibuloseP-bd_barrel"/>
</dbReference>
<dbReference type="Pfam" id="PF03437">
    <property type="entry name" value="BtpA"/>
    <property type="match status" value="1"/>
</dbReference>
<dbReference type="AlphaFoldDB" id="A0A923RRE5"/>
<accession>A0A923RRE5</accession>
<evidence type="ECO:0008006" key="4">
    <source>
        <dbReference type="Google" id="ProtNLM"/>
    </source>
</evidence>
<evidence type="ECO:0000313" key="3">
    <source>
        <dbReference type="Proteomes" id="UP000652477"/>
    </source>
</evidence>
<sequence length="646" mass="74624">MSKNIKEVFGTDKPIIGMLHLKGDSDKEILETVRKELETLLENGADCVLVENYFGSAQQAEMALKYVSETYPDICYGINLLHDDALGFKLAEKYRAKFIQLDSVSGHLSPEEDEEFGDFIEKVRKSCNAFVLGGVRFKYQPYRSGRRLDEDLAVGMKRCDAIVVTGDATGQETDLSKIRTFRNLIGEFPLFVGAGMTPGNAEEQLEYADGAIVGSYFKDTYKDTGDICGNHVKEFMDEVKEVRKNVLKKPGINIKEGKEYSTYKKELFLEDVNLFEFCEENKLAGMEVFMDDVISRDKMLYADDAEKVALINKLQSMNVKRIHCSYWAYPTSFLTKNHFAELVNRFGSLELVRDYYGDLTGNHMFERWIQEYEMACVLKAQAYTFHLIDYAPIDGKWEFTISREEISQAMIYMIQELINRLMEKGLLTEDSPQIEVENAGWGLEYGLQTAEDFEKMFRQLYDPFDRVRIGWDVNHLLHAVGFSEKDQRAEFFLTYQEMTEEMKGLEDRYGNIQQVFVEKWLEKNLLNRSIIGKTGSLHLSDCRMKTTAYFKNGILIGKYNEIIQSLERWEDMEEYGVGIVLKEYDSHEVLSEGILSGIIMRRLIGRIQEVNPDLVILHELKNSRNQVQALKKQRAELWKDEREGGR</sequence>